<dbReference type="InterPro" id="IPR039425">
    <property type="entry name" value="RNA_pol_sigma-70-like"/>
</dbReference>
<dbReference type="InterPro" id="IPR036388">
    <property type="entry name" value="WH-like_DNA-bd_sf"/>
</dbReference>
<evidence type="ECO:0000313" key="8">
    <source>
        <dbReference type="EMBL" id="SOD97326.1"/>
    </source>
</evidence>
<dbReference type="Proteomes" id="UP000219452">
    <property type="component" value="Unassembled WGS sequence"/>
</dbReference>
<organism evidence="8 9">
    <name type="scientific">Spirosoma fluviale</name>
    <dbReference type="NCBI Taxonomy" id="1597977"/>
    <lineage>
        <taxon>Bacteria</taxon>
        <taxon>Pseudomonadati</taxon>
        <taxon>Bacteroidota</taxon>
        <taxon>Cytophagia</taxon>
        <taxon>Cytophagales</taxon>
        <taxon>Cytophagaceae</taxon>
        <taxon>Spirosoma</taxon>
    </lineage>
</organism>
<dbReference type="EMBL" id="OCNH01000007">
    <property type="protein sequence ID" value="SOD97326.1"/>
    <property type="molecule type" value="Genomic_DNA"/>
</dbReference>
<dbReference type="GO" id="GO:0003677">
    <property type="term" value="F:DNA binding"/>
    <property type="evidence" value="ECO:0007669"/>
    <property type="project" value="UniProtKB-KW"/>
</dbReference>
<dbReference type="RefSeq" id="WP_097130630.1">
    <property type="nucleotide sequence ID" value="NZ_OCNH01000007.1"/>
</dbReference>
<dbReference type="InterPro" id="IPR013325">
    <property type="entry name" value="RNA_pol_sigma_r2"/>
</dbReference>
<dbReference type="Pfam" id="PF04542">
    <property type="entry name" value="Sigma70_r2"/>
    <property type="match status" value="1"/>
</dbReference>
<dbReference type="PANTHER" id="PTHR43133">
    <property type="entry name" value="RNA POLYMERASE ECF-TYPE SIGMA FACTO"/>
    <property type="match status" value="1"/>
</dbReference>
<dbReference type="InterPro" id="IPR007630">
    <property type="entry name" value="RNA_pol_sigma70_r4"/>
</dbReference>
<dbReference type="InterPro" id="IPR014284">
    <property type="entry name" value="RNA_pol_sigma-70_dom"/>
</dbReference>
<evidence type="ECO:0000259" key="7">
    <source>
        <dbReference type="Pfam" id="PF04545"/>
    </source>
</evidence>
<feature type="domain" description="RNA polymerase sigma-70 region 2" evidence="6">
    <location>
        <begin position="29"/>
        <end position="94"/>
    </location>
</feature>
<dbReference type="Gene3D" id="1.10.1740.10">
    <property type="match status" value="1"/>
</dbReference>
<evidence type="ECO:0000256" key="3">
    <source>
        <dbReference type="ARBA" id="ARBA00023082"/>
    </source>
</evidence>
<keyword evidence="2" id="KW-0805">Transcription regulation</keyword>
<dbReference type="InterPro" id="IPR013324">
    <property type="entry name" value="RNA_pol_sigma_r3/r4-like"/>
</dbReference>
<proteinExistence type="inferred from homology"/>
<feature type="domain" description="RNA polymerase sigma-70 region 4" evidence="7">
    <location>
        <begin position="134"/>
        <end position="182"/>
    </location>
</feature>
<keyword evidence="3" id="KW-0731">Sigma factor</keyword>
<dbReference type="Gene3D" id="1.10.10.10">
    <property type="entry name" value="Winged helix-like DNA-binding domain superfamily/Winged helix DNA-binding domain"/>
    <property type="match status" value="1"/>
</dbReference>
<comment type="similarity">
    <text evidence="1">Belongs to the sigma-70 factor family. ECF subfamily.</text>
</comment>
<evidence type="ECO:0000256" key="4">
    <source>
        <dbReference type="ARBA" id="ARBA00023125"/>
    </source>
</evidence>
<dbReference type="PANTHER" id="PTHR43133:SF46">
    <property type="entry name" value="RNA POLYMERASE SIGMA-70 FACTOR ECF SUBFAMILY"/>
    <property type="match status" value="1"/>
</dbReference>
<dbReference type="AlphaFoldDB" id="A0A286GQ55"/>
<accession>A0A286GQ55</accession>
<dbReference type="Pfam" id="PF04545">
    <property type="entry name" value="Sigma70_r4"/>
    <property type="match status" value="1"/>
</dbReference>
<keyword evidence="4" id="KW-0238">DNA-binding</keyword>
<sequence>MSRRLPPNDAQQLWQEYRSGDMYALAKIMQSHYSDLFHWGMRLHADREFVKDCIQEIFLNLWKMQESIRPVDNVRAYLLVVLKSRMLRELAKKQTAYNSSVSDEYAFSVEFAADVHLIEEEHEIYQTRKLEYGINHLPNRQKELIYLRFYQNLSFEQIADVMHLGRQSVYNLLQKSLNSLRKNWTVNGLGLVFYFLTGA</sequence>
<dbReference type="CDD" id="cd06171">
    <property type="entry name" value="Sigma70_r4"/>
    <property type="match status" value="1"/>
</dbReference>
<dbReference type="OrthoDB" id="9150024at2"/>
<dbReference type="GO" id="GO:0016987">
    <property type="term" value="F:sigma factor activity"/>
    <property type="evidence" value="ECO:0007669"/>
    <property type="project" value="UniProtKB-KW"/>
</dbReference>
<dbReference type="NCBIfam" id="TIGR02937">
    <property type="entry name" value="sigma70-ECF"/>
    <property type="match status" value="1"/>
</dbReference>
<name>A0A286GQ55_9BACT</name>
<protein>
    <submittedName>
        <fullName evidence="8">RNA polymerase sigma factor, sigma-70 family</fullName>
    </submittedName>
</protein>
<dbReference type="SUPFAM" id="SSF88659">
    <property type="entry name" value="Sigma3 and sigma4 domains of RNA polymerase sigma factors"/>
    <property type="match status" value="1"/>
</dbReference>
<evidence type="ECO:0000256" key="1">
    <source>
        <dbReference type="ARBA" id="ARBA00010641"/>
    </source>
</evidence>
<reference evidence="9" key="1">
    <citation type="submission" date="2017-09" db="EMBL/GenBank/DDBJ databases">
        <authorList>
            <person name="Varghese N."/>
            <person name="Submissions S."/>
        </authorList>
    </citation>
    <scope>NUCLEOTIDE SEQUENCE [LARGE SCALE GENOMIC DNA]</scope>
    <source>
        <strain evidence="9">DSM 29961</strain>
    </source>
</reference>
<gene>
    <name evidence="8" type="ORF">SAMN06269250_5723</name>
</gene>
<keyword evidence="9" id="KW-1185">Reference proteome</keyword>
<dbReference type="GO" id="GO:0006352">
    <property type="term" value="P:DNA-templated transcription initiation"/>
    <property type="evidence" value="ECO:0007669"/>
    <property type="project" value="InterPro"/>
</dbReference>
<evidence type="ECO:0000259" key="6">
    <source>
        <dbReference type="Pfam" id="PF04542"/>
    </source>
</evidence>
<evidence type="ECO:0000256" key="2">
    <source>
        <dbReference type="ARBA" id="ARBA00023015"/>
    </source>
</evidence>
<evidence type="ECO:0000313" key="9">
    <source>
        <dbReference type="Proteomes" id="UP000219452"/>
    </source>
</evidence>
<evidence type="ECO:0000256" key="5">
    <source>
        <dbReference type="ARBA" id="ARBA00023163"/>
    </source>
</evidence>
<dbReference type="SUPFAM" id="SSF88946">
    <property type="entry name" value="Sigma2 domain of RNA polymerase sigma factors"/>
    <property type="match status" value="1"/>
</dbReference>
<keyword evidence="5" id="KW-0804">Transcription</keyword>
<dbReference type="InterPro" id="IPR007627">
    <property type="entry name" value="RNA_pol_sigma70_r2"/>
</dbReference>